<feature type="transmembrane region" description="Helical" evidence="2">
    <location>
        <begin position="111"/>
        <end position="132"/>
    </location>
</feature>
<name>A0A0C3CCB6_HEBCY</name>
<evidence type="ECO:0000313" key="3">
    <source>
        <dbReference type="EMBL" id="KIM41246.1"/>
    </source>
</evidence>
<accession>A0A0C3CCB6</accession>
<feature type="compositionally biased region" description="Low complexity" evidence="1">
    <location>
        <begin position="296"/>
        <end position="311"/>
    </location>
</feature>
<protein>
    <submittedName>
        <fullName evidence="3">Uncharacterized protein</fullName>
    </submittedName>
</protein>
<evidence type="ECO:0000256" key="2">
    <source>
        <dbReference type="SAM" id="Phobius"/>
    </source>
</evidence>
<reference evidence="3 4" key="1">
    <citation type="submission" date="2014-04" db="EMBL/GenBank/DDBJ databases">
        <authorList>
            <consortium name="DOE Joint Genome Institute"/>
            <person name="Kuo A."/>
            <person name="Gay G."/>
            <person name="Dore J."/>
            <person name="Kohler A."/>
            <person name="Nagy L.G."/>
            <person name="Floudas D."/>
            <person name="Copeland A."/>
            <person name="Barry K.W."/>
            <person name="Cichocki N."/>
            <person name="Veneault-Fourrey C."/>
            <person name="LaButti K."/>
            <person name="Lindquist E.A."/>
            <person name="Lipzen A."/>
            <person name="Lundell T."/>
            <person name="Morin E."/>
            <person name="Murat C."/>
            <person name="Sun H."/>
            <person name="Tunlid A."/>
            <person name="Henrissat B."/>
            <person name="Grigoriev I.V."/>
            <person name="Hibbett D.S."/>
            <person name="Martin F."/>
            <person name="Nordberg H.P."/>
            <person name="Cantor M.N."/>
            <person name="Hua S.X."/>
        </authorList>
    </citation>
    <scope>NUCLEOTIDE SEQUENCE [LARGE SCALE GENOMIC DNA]</scope>
    <source>
        <strain evidence="4">h7</strain>
    </source>
</reference>
<gene>
    <name evidence="3" type="ORF">M413DRAFT_144946</name>
</gene>
<keyword evidence="2" id="KW-0472">Membrane</keyword>
<evidence type="ECO:0000313" key="4">
    <source>
        <dbReference type="Proteomes" id="UP000053424"/>
    </source>
</evidence>
<dbReference type="OrthoDB" id="2927416at2759"/>
<evidence type="ECO:0000256" key="1">
    <source>
        <dbReference type="SAM" id="MobiDB-lite"/>
    </source>
</evidence>
<proteinExistence type="predicted"/>
<dbReference type="EMBL" id="KN831780">
    <property type="protein sequence ID" value="KIM41246.1"/>
    <property type="molecule type" value="Genomic_DNA"/>
</dbReference>
<reference evidence="4" key="2">
    <citation type="submission" date="2015-01" db="EMBL/GenBank/DDBJ databases">
        <title>Evolutionary Origins and Diversification of the Mycorrhizal Mutualists.</title>
        <authorList>
            <consortium name="DOE Joint Genome Institute"/>
            <consortium name="Mycorrhizal Genomics Consortium"/>
            <person name="Kohler A."/>
            <person name="Kuo A."/>
            <person name="Nagy L.G."/>
            <person name="Floudas D."/>
            <person name="Copeland A."/>
            <person name="Barry K.W."/>
            <person name="Cichocki N."/>
            <person name="Veneault-Fourrey C."/>
            <person name="LaButti K."/>
            <person name="Lindquist E.A."/>
            <person name="Lipzen A."/>
            <person name="Lundell T."/>
            <person name="Morin E."/>
            <person name="Murat C."/>
            <person name="Riley R."/>
            <person name="Ohm R."/>
            <person name="Sun H."/>
            <person name="Tunlid A."/>
            <person name="Henrissat B."/>
            <person name="Grigoriev I.V."/>
            <person name="Hibbett D.S."/>
            <person name="Martin F."/>
        </authorList>
    </citation>
    <scope>NUCLEOTIDE SEQUENCE [LARGE SCALE GENOMIC DNA]</scope>
    <source>
        <strain evidence="4">h7</strain>
    </source>
</reference>
<feature type="transmembrane region" description="Helical" evidence="2">
    <location>
        <begin position="79"/>
        <end position="99"/>
    </location>
</feature>
<dbReference type="STRING" id="686832.A0A0C3CCB6"/>
<keyword evidence="4" id="KW-1185">Reference proteome</keyword>
<keyword evidence="2" id="KW-1133">Transmembrane helix</keyword>
<feature type="compositionally biased region" description="Gly residues" evidence="1">
    <location>
        <begin position="237"/>
        <end position="251"/>
    </location>
</feature>
<keyword evidence="2" id="KW-0812">Transmembrane</keyword>
<dbReference type="Proteomes" id="UP000053424">
    <property type="component" value="Unassembled WGS sequence"/>
</dbReference>
<organism evidence="3 4">
    <name type="scientific">Hebeloma cylindrosporum</name>
    <dbReference type="NCBI Taxonomy" id="76867"/>
    <lineage>
        <taxon>Eukaryota</taxon>
        <taxon>Fungi</taxon>
        <taxon>Dikarya</taxon>
        <taxon>Basidiomycota</taxon>
        <taxon>Agaricomycotina</taxon>
        <taxon>Agaricomycetes</taxon>
        <taxon>Agaricomycetidae</taxon>
        <taxon>Agaricales</taxon>
        <taxon>Agaricineae</taxon>
        <taxon>Hymenogastraceae</taxon>
        <taxon>Hebeloma</taxon>
    </lineage>
</organism>
<feature type="transmembrane region" description="Helical" evidence="2">
    <location>
        <begin position="193"/>
        <end position="215"/>
    </location>
</feature>
<sequence length="386" mass="42300">MIRPAPLQLKLDNRFPHPIRTPSQPKSQSFASQLYKASWKNPIIAVAGLNALRYAFAAQNAFQDAIVDDSEDAQNLLKVSLALGAMYMFAFFIEIYGITGVSLQRLGLIRGYLYLTFFASLLVTGAAVIRGISYFTFAEELVLECVSLAMEGRAYEKSVFRSRPWPGSVFATEDKFARKQCVYAWVHQSWSQVASVFIFGFIPSVIHYIMVYTYYRQTIDPKHPANLQHNHPLFRGARGGGRGGGGGGGGSSREAGYSQLGYSRVGANDGDHGSSSSTGHLAVPPHPSARLRTGATRRSQQQTQNNTRSQRGVGASSSSNQGNTSKRTFTSRSLQRSHRPPPLIQSPSPVGFTPGPPSYNKVNNRSRVYAAFAAPVPSDSEYDKFV</sequence>
<feature type="compositionally biased region" description="Polar residues" evidence="1">
    <location>
        <begin position="315"/>
        <end position="334"/>
    </location>
</feature>
<feature type="region of interest" description="Disordered" evidence="1">
    <location>
        <begin position="226"/>
        <end position="362"/>
    </location>
</feature>
<dbReference type="HOGENOM" id="CLU_725714_0_0_1"/>
<dbReference type="AlphaFoldDB" id="A0A0C3CCB6"/>